<protein>
    <submittedName>
        <fullName evidence="2">DUF3042 family protein</fullName>
    </submittedName>
</protein>
<dbReference type="Proteomes" id="UP000831495">
    <property type="component" value="Chromosome"/>
</dbReference>
<gene>
    <name evidence="2" type="ORF">MOO45_02640</name>
</gene>
<dbReference type="EMBL" id="CP093366">
    <property type="protein sequence ID" value="UQS82565.1"/>
    <property type="molecule type" value="Genomic_DNA"/>
</dbReference>
<organism evidence="2 3">
    <name type="scientific">Bombilactobacillus folatiphilus</name>
    <dbReference type="NCBI Taxonomy" id="2923362"/>
    <lineage>
        <taxon>Bacteria</taxon>
        <taxon>Bacillati</taxon>
        <taxon>Bacillota</taxon>
        <taxon>Bacilli</taxon>
        <taxon>Lactobacillales</taxon>
        <taxon>Lactobacillaceae</taxon>
        <taxon>Bombilactobacillus</taxon>
    </lineage>
</organism>
<dbReference type="RefSeq" id="WP_249514843.1">
    <property type="nucleotide sequence ID" value="NZ_CP093366.1"/>
</dbReference>
<proteinExistence type="predicted"/>
<feature type="region of interest" description="Disordered" evidence="1">
    <location>
        <begin position="37"/>
        <end position="60"/>
    </location>
</feature>
<dbReference type="Pfam" id="PF11240">
    <property type="entry name" value="DUF3042"/>
    <property type="match status" value="1"/>
</dbReference>
<sequence length="60" mass="6754">MHKKSLFSGVIIGTLATVGAIAGSALTYHKKVIQPLDQEDERIEQNRRRANRKAHFSHIN</sequence>
<evidence type="ECO:0000256" key="1">
    <source>
        <dbReference type="SAM" id="MobiDB-lite"/>
    </source>
</evidence>
<evidence type="ECO:0000313" key="3">
    <source>
        <dbReference type="Proteomes" id="UP000831495"/>
    </source>
</evidence>
<keyword evidence="3" id="KW-1185">Reference proteome</keyword>
<name>A0ABY4PA00_9LACO</name>
<feature type="compositionally biased region" description="Basic residues" evidence="1">
    <location>
        <begin position="48"/>
        <end position="60"/>
    </location>
</feature>
<accession>A0ABY4PA00</accession>
<dbReference type="InterPro" id="IPR021402">
    <property type="entry name" value="DUF3042"/>
</dbReference>
<reference evidence="2" key="1">
    <citation type="journal article" date="2022" name="Int. J. Syst. Evol. Microbiol.">
        <title>Apilactobacillus apisilvae sp. nov., Nicolia spurrieriana gen. nov. sp. nov., Bombilactobacillus folatiphilus sp. nov. and Bombilactobacillus thymidiniphilus sp. nov., four new lactic acid bacterial isolates from stingless bees Tetragonula carbonaria and Austroplebeia australis.</title>
        <authorList>
            <person name="Oliphant S.A."/>
            <person name="Watson-Haigh N.S."/>
            <person name="Sumby K.M."/>
            <person name="Gardner J."/>
            <person name="Groom S."/>
            <person name="Jiranek V."/>
        </authorList>
    </citation>
    <scope>NUCLEOTIDE SEQUENCE</scope>
    <source>
        <strain evidence="2">SG4_D2</strain>
    </source>
</reference>
<evidence type="ECO:0000313" key="2">
    <source>
        <dbReference type="EMBL" id="UQS82565.1"/>
    </source>
</evidence>